<keyword evidence="2" id="KW-1185">Reference proteome</keyword>
<dbReference type="GeneID" id="54559087"/>
<proteinExistence type="predicted"/>
<reference evidence="1" key="1">
    <citation type="journal article" date="2020" name="Stud. Mycol.">
        <title>101 Dothideomycetes genomes: a test case for predicting lifestyles and emergence of pathogens.</title>
        <authorList>
            <person name="Haridas S."/>
            <person name="Albert R."/>
            <person name="Binder M."/>
            <person name="Bloem J."/>
            <person name="Labutti K."/>
            <person name="Salamov A."/>
            <person name="Andreopoulos B."/>
            <person name="Baker S."/>
            <person name="Barry K."/>
            <person name="Bills G."/>
            <person name="Bluhm B."/>
            <person name="Cannon C."/>
            <person name="Castanera R."/>
            <person name="Culley D."/>
            <person name="Daum C."/>
            <person name="Ezra D."/>
            <person name="Gonzalez J."/>
            <person name="Henrissat B."/>
            <person name="Kuo A."/>
            <person name="Liang C."/>
            <person name="Lipzen A."/>
            <person name="Lutzoni F."/>
            <person name="Magnuson J."/>
            <person name="Mondo S."/>
            <person name="Nolan M."/>
            <person name="Ohm R."/>
            <person name="Pangilinan J."/>
            <person name="Park H.-J."/>
            <person name="Ramirez L."/>
            <person name="Alfaro M."/>
            <person name="Sun H."/>
            <person name="Tritt A."/>
            <person name="Yoshinaga Y."/>
            <person name="Zwiers L.-H."/>
            <person name="Turgeon B."/>
            <person name="Goodwin S."/>
            <person name="Spatafora J."/>
            <person name="Crous P."/>
            <person name="Grigoriev I."/>
        </authorList>
    </citation>
    <scope>NUCLEOTIDE SEQUENCE</scope>
    <source>
        <strain evidence="1">ATCC 36951</strain>
    </source>
</reference>
<dbReference type="PANTHER" id="PTHR42085:SF1">
    <property type="entry name" value="F-BOX DOMAIN-CONTAINING PROTEIN"/>
    <property type="match status" value="1"/>
</dbReference>
<evidence type="ECO:0000313" key="2">
    <source>
        <dbReference type="Proteomes" id="UP000799537"/>
    </source>
</evidence>
<dbReference type="AlphaFoldDB" id="A0A6A6CRZ8"/>
<protein>
    <submittedName>
        <fullName evidence="1">Uncharacterized protein</fullName>
    </submittedName>
</protein>
<dbReference type="PANTHER" id="PTHR42085">
    <property type="entry name" value="F-BOX DOMAIN-CONTAINING PROTEIN"/>
    <property type="match status" value="1"/>
</dbReference>
<name>A0A6A6CRZ8_ZASCE</name>
<dbReference type="InterPro" id="IPR038883">
    <property type="entry name" value="AN11006-like"/>
</dbReference>
<evidence type="ECO:0000313" key="1">
    <source>
        <dbReference type="EMBL" id="KAF2168602.1"/>
    </source>
</evidence>
<gene>
    <name evidence="1" type="ORF">M409DRAFT_21348</name>
</gene>
<dbReference type="Proteomes" id="UP000799537">
    <property type="component" value="Unassembled WGS sequence"/>
</dbReference>
<dbReference type="RefSeq" id="XP_033669491.1">
    <property type="nucleotide sequence ID" value="XM_033805815.1"/>
</dbReference>
<accession>A0A6A6CRZ8</accession>
<dbReference type="EMBL" id="ML993590">
    <property type="protein sequence ID" value="KAF2168602.1"/>
    <property type="molecule type" value="Genomic_DNA"/>
</dbReference>
<dbReference type="OrthoDB" id="5413827at2759"/>
<organism evidence="1 2">
    <name type="scientific">Zasmidium cellare ATCC 36951</name>
    <dbReference type="NCBI Taxonomy" id="1080233"/>
    <lineage>
        <taxon>Eukaryota</taxon>
        <taxon>Fungi</taxon>
        <taxon>Dikarya</taxon>
        <taxon>Ascomycota</taxon>
        <taxon>Pezizomycotina</taxon>
        <taxon>Dothideomycetes</taxon>
        <taxon>Dothideomycetidae</taxon>
        <taxon>Mycosphaerellales</taxon>
        <taxon>Mycosphaerellaceae</taxon>
        <taxon>Zasmidium</taxon>
    </lineage>
</organism>
<sequence>MDIMDSASSPPLKLSAELRNLVYEYALTKTAAVDFTASAPPLTRTCRQLREESLLLYYSLNDFVLRVPRDQCPVYVERFAASHFSATLLGREILATIKHLNVEYHLSSSENQPPPSGGSQPLRRGGWLELAEALVWAGLSKGQVGWTVVSTSFDDPSIGRNYFMYIAESARLRIYQQLVVEDWEKVVDDFHGRFGVAHASSPGQIDSNTMRDA</sequence>